<dbReference type="SUPFAM" id="SSF53901">
    <property type="entry name" value="Thiolase-like"/>
    <property type="match status" value="2"/>
</dbReference>
<feature type="compositionally biased region" description="Polar residues" evidence="4">
    <location>
        <begin position="1"/>
        <end position="11"/>
    </location>
</feature>
<dbReference type="InterPro" id="IPR018088">
    <property type="entry name" value="Chalcone/stilbene_synthase_AS"/>
</dbReference>
<dbReference type="AlphaFoldDB" id="A0A370BY74"/>
<comment type="similarity">
    <text evidence="1 3">Belongs to the thiolase-like superfamily. Chalcone/stilbene synthases family.</text>
</comment>
<evidence type="ECO:0000313" key="7">
    <source>
        <dbReference type="EMBL" id="RDH19260.1"/>
    </source>
</evidence>
<evidence type="ECO:0000313" key="8">
    <source>
        <dbReference type="Proteomes" id="UP000253845"/>
    </source>
</evidence>
<dbReference type="Proteomes" id="UP000253845">
    <property type="component" value="Unassembled WGS sequence"/>
</dbReference>
<dbReference type="PANTHER" id="PTHR11877:SF46">
    <property type="entry name" value="TYPE III POLYKETIDE SYNTHASE A"/>
    <property type="match status" value="1"/>
</dbReference>
<proteinExistence type="inferred from homology"/>
<dbReference type="Pfam" id="PF00195">
    <property type="entry name" value="Chal_sti_synt_N"/>
    <property type="match status" value="1"/>
</dbReference>
<accession>A0A370BY74</accession>
<dbReference type="EMBL" id="KZ851919">
    <property type="protein sequence ID" value="RDH19260.1"/>
    <property type="molecule type" value="Genomic_DNA"/>
</dbReference>
<keyword evidence="2 3" id="KW-0808">Transferase</keyword>
<dbReference type="Pfam" id="PF02797">
    <property type="entry name" value="Chal_sti_synt_C"/>
    <property type="match status" value="1"/>
</dbReference>
<feature type="domain" description="Chalcone/stilbene synthase N-terminal" evidence="5">
    <location>
        <begin position="102"/>
        <end position="234"/>
    </location>
</feature>
<dbReference type="InterPro" id="IPR001099">
    <property type="entry name" value="Chalcone/stilbene_synt_N"/>
</dbReference>
<sequence>MGNTFSASPSDGQPPKQEVPLKGDEPVITGMGTEWPPKLLNPDDLKDYALKFYPENPPWLKAFLKINAHTGIENRAVVDLWDDPRWHGELPPPTEEVDSGFREYSVQLSKNAALKALRESNIDPSAITHMVSVTVTNGGAPGFDQLVARELGLSPTTERILLSGVGCAGGCAALRVASTLAAAATYRKQEARILVVACELCSIHLRGELHAASLAEMTTIAPALFSDGASAFVLCNPLGMSDKTPKQFAVVDQRTGVTPGTLDEMSYKVTTHGFLATISKSIPKLAVASIQAPFQSLIQSNGMSSASPTDFHWALHPGGRAVIQGAQDALNLPDDALAASNEIYRTRGNTSSVAVLAVLDKVRELKLPTSNVIACSFGPGLTTEMALLRRMV</sequence>
<dbReference type="GO" id="GO:0030639">
    <property type="term" value="P:polyketide biosynthetic process"/>
    <property type="evidence" value="ECO:0007669"/>
    <property type="project" value="TreeGrafter"/>
</dbReference>
<gene>
    <name evidence="7" type="ORF">M747DRAFT_342453</name>
</gene>
<feature type="domain" description="Chalcone/stilbene synthase C-terminal" evidence="6">
    <location>
        <begin position="257"/>
        <end position="390"/>
    </location>
</feature>
<dbReference type="Gene3D" id="3.40.47.10">
    <property type="match status" value="2"/>
</dbReference>
<dbReference type="PROSITE" id="PS00441">
    <property type="entry name" value="CHALCONE_SYNTH"/>
    <property type="match status" value="1"/>
</dbReference>
<dbReference type="InterPro" id="IPR016039">
    <property type="entry name" value="Thiolase-like"/>
</dbReference>
<dbReference type="GO" id="GO:0016747">
    <property type="term" value="F:acyltransferase activity, transferring groups other than amino-acyl groups"/>
    <property type="evidence" value="ECO:0007669"/>
    <property type="project" value="InterPro"/>
</dbReference>
<keyword evidence="3" id="KW-0012">Acyltransferase</keyword>
<feature type="region of interest" description="Disordered" evidence="4">
    <location>
        <begin position="1"/>
        <end position="26"/>
    </location>
</feature>
<evidence type="ECO:0000256" key="1">
    <source>
        <dbReference type="ARBA" id="ARBA00005531"/>
    </source>
</evidence>
<dbReference type="InterPro" id="IPR011141">
    <property type="entry name" value="Polyketide_synthase_type-III"/>
</dbReference>
<protein>
    <submittedName>
        <fullName evidence="7">Thiolase-like protein</fullName>
    </submittedName>
</protein>
<dbReference type="PANTHER" id="PTHR11877">
    <property type="entry name" value="HYDROXYMETHYLGLUTARYL-COA SYNTHASE"/>
    <property type="match status" value="1"/>
</dbReference>
<evidence type="ECO:0000256" key="4">
    <source>
        <dbReference type="SAM" id="MobiDB-lite"/>
    </source>
</evidence>
<dbReference type="InterPro" id="IPR012328">
    <property type="entry name" value="Chalcone/stilbene_synt_C"/>
</dbReference>
<name>A0A370BY74_ASPNG</name>
<dbReference type="SMR" id="A0A370BY74"/>
<evidence type="ECO:0000256" key="2">
    <source>
        <dbReference type="ARBA" id="ARBA00022679"/>
    </source>
</evidence>
<evidence type="ECO:0000259" key="5">
    <source>
        <dbReference type="Pfam" id="PF00195"/>
    </source>
</evidence>
<organism evidence="7 8">
    <name type="scientific">Aspergillus niger ATCC 13496</name>
    <dbReference type="NCBI Taxonomy" id="1353008"/>
    <lineage>
        <taxon>Eukaryota</taxon>
        <taxon>Fungi</taxon>
        <taxon>Dikarya</taxon>
        <taxon>Ascomycota</taxon>
        <taxon>Pezizomycotina</taxon>
        <taxon>Eurotiomycetes</taxon>
        <taxon>Eurotiomycetidae</taxon>
        <taxon>Eurotiales</taxon>
        <taxon>Aspergillaceae</taxon>
        <taxon>Aspergillus</taxon>
        <taxon>Aspergillus subgen. Circumdati</taxon>
    </lineage>
</organism>
<reference evidence="7 8" key="1">
    <citation type="submission" date="2018-07" db="EMBL/GenBank/DDBJ databases">
        <title>Section-level genome sequencing of Aspergillus section Nigri to investigate inter- and intra-species variation.</title>
        <authorList>
            <consortium name="DOE Joint Genome Institute"/>
            <person name="Vesth T.C."/>
            <person name="Nybo J.L."/>
            <person name="Theobald S."/>
            <person name="Frisvad J.C."/>
            <person name="Larsen T.O."/>
            <person name="Nielsen K.F."/>
            <person name="Hoof J.B."/>
            <person name="Brandl J."/>
            <person name="Salamov A."/>
            <person name="Riley R."/>
            <person name="Gladden J.M."/>
            <person name="Phatale P."/>
            <person name="Nielsen M.T."/>
            <person name="Lyhne E.K."/>
            <person name="Kogle M.E."/>
            <person name="Strasser K."/>
            <person name="McDonnell E."/>
            <person name="Barry K."/>
            <person name="Clum A."/>
            <person name="Chen C."/>
            <person name="Nolan M."/>
            <person name="Sandor L."/>
            <person name="Kuo A."/>
            <person name="Lipzen A."/>
            <person name="Hainaut M."/>
            <person name="Drula E."/>
            <person name="Tsang A."/>
            <person name="Magnuson J.K."/>
            <person name="Henrissat B."/>
            <person name="Wiebenga A."/>
            <person name="Simmons B.A."/>
            <person name="Makela M.R."/>
            <person name="De vries R.P."/>
            <person name="Grigoriev I.V."/>
            <person name="Mortensen U.H."/>
            <person name="Baker S.E."/>
            <person name="Andersen M.R."/>
        </authorList>
    </citation>
    <scope>NUCLEOTIDE SEQUENCE [LARGE SCALE GENOMIC DNA]</scope>
    <source>
        <strain evidence="7 8">ATCC 13496</strain>
    </source>
</reference>
<evidence type="ECO:0000259" key="6">
    <source>
        <dbReference type="Pfam" id="PF02797"/>
    </source>
</evidence>
<dbReference type="VEuPathDB" id="FungiDB:M747DRAFT_342453"/>
<dbReference type="PIRSF" id="PIRSF000451">
    <property type="entry name" value="PKS_III"/>
    <property type="match status" value="1"/>
</dbReference>
<evidence type="ECO:0000256" key="3">
    <source>
        <dbReference type="RuleBase" id="RU003633"/>
    </source>
</evidence>